<proteinExistence type="predicted"/>
<name>A0A0C1Z1H3_9VIBR</name>
<dbReference type="EMBL" id="JPRD01000044">
    <property type="protein sequence ID" value="KIF50980.1"/>
    <property type="molecule type" value="Genomic_DNA"/>
</dbReference>
<evidence type="ECO:0000313" key="2">
    <source>
        <dbReference type="Proteomes" id="UP000031586"/>
    </source>
</evidence>
<dbReference type="PATRIC" id="fig|1229493.5.peg.3804"/>
<dbReference type="AlphaFoldDB" id="A0A0C1Z1H3"/>
<dbReference type="RefSeq" id="WP_020195277.1">
    <property type="nucleotide sequence ID" value="NZ_BAOH01000018.1"/>
</dbReference>
<gene>
    <name evidence="1" type="ORF">H735_22000</name>
</gene>
<reference evidence="1 2" key="1">
    <citation type="submission" date="2014-07" db="EMBL/GenBank/DDBJ databases">
        <title>Unique and conserved regions in Vibrio harveyi and related species in comparison with the shrimp pathogen Vibrio harveyi CAIM 1792.</title>
        <authorList>
            <person name="Espinoza-Valles I."/>
            <person name="Vora G."/>
            <person name="Leekitcharoenphon P."/>
            <person name="Ussery D."/>
            <person name="Hoj L."/>
            <person name="Gomez-Gil B."/>
        </authorList>
    </citation>
    <scope>NUCLEOTIDE SEQUENCE [LARGE SCALE GENOMIC DNA]</scope>
    <source>
        <strain evidence="2">CAIM 1854 / LMG 25443</strain>
    </source>
</reference>
<dbReference type="Proteomes" id="UP000031586">
    <property type="component" value="Unassembled WGS sequence"/>
</dbReference>
<comment type="caution">
    <text evidence="1">The sequence shown here is derived from an EMBL/GenBank/DDBJ whole genome shotgun (WGS) entry which is preliminary data.</text>
</comment>
<evidence type="ECO:0000313" key="1">
    <source>
        <dbReference type="EMBL" id="KIF50980.1"/>
    </source>
</evidence>
<protein>
    <submittedName>
        <fullName evidence="1">BplA</fullName>
    </submittedName>
</protein>
<sequence>MSNLDNKAEARASFTDIIRKKPVLEPLADSQVMQGVNTFQNLALEYALHKLERARQEGYLSTAYNRSSILALAEDRQYIPRKAAPSRGQIRIRNKQNRDRSVMAYFPIVSEDQVYYMVNESVRVAAGGEVVVDGCQVKRHELSFVVEKEQPFLEFEFGRAISVNLHKFRVFVDMGSGAEEWYPTNRFRNARADKVFDEFYSHTDQVGIRFGNNIFGLVPSKGAQITVELWLTEGDTKLMPNQPLTPVDDNAEDIEFETASVFTGGAAREETDELRRNALYYPLYDDNHVWDDDYLFFIKQHFPEVIWGNVWGEAEQEEMDGELKFENVNKIFLCVYAPDNPSIGGEIQAYMQKNIPQFNRRYHNVPVDEQAFTAKITGKLLRSITLTDAKKLISDTLWNNYGKDASRRKAKALKRDLYRLMNGLNIFESEDDIEIEIIGQSEPENLKQMIYIDLDATMNLLDVDYTNNARLSIY</sequence>
<accession>A0A0C1Z1H3</accession>
<organism evidence="1 2">
    <name type="scientific">Vibrio owensii CAIM 1854 = LMG 25443</name>
    <dbReference type="NCBI Taxonomy" id="1229493"/>
    <lineage>
        <taxon>Bacteria</taxon>
        <taxon>Pseudomonadati</taxon>
        <taxon>Pseudomonadota</taxon>
        <taxon>Gammaproteobacteria</taxon>
        <taxon>Vibrionales</taxon>
        <taxon>Vibrionaceae</taxon>
        <taxon>Vibrio</taxon>
    </lineage>
</organism>